<name>A0A0P9C872_9GAMM</name>
<gene>
    <name evidence="3" type="ORF">SAMN05661077_1701</name>
</gene>
<protein>
    <recommendedName>
        <fullName evidence="5">DUF2066 domain-containing protein</fullName>
    </recommendedName>
</protein>
<keyword evidence="2" id="KW-0732">Signal</keyword>
<proteinExistence type="predicted"/>
<feature type="chain" id="PRO_5010433410" description="DUF2066 domain-containing protein" evidence="2">
    <location>
        <begin position="27"/>
        <end position="377"/>
    </location>
</feature>
<keyword evidence="4" id="KW-1185">Reference proteome</keyword>
<dbReference type="STRING" id="381306.AN478_02510"/>
<evidence type="ECO:0000256" key="2">
    <source>
        <dbReference type="SAM" id="SignalP"/>
    </source>
</evidence>
<evidence type="ECO:0000313" key="3">
    <source>
        <dbReference type="EMBL" id="SCY28342.1"/>
    </source>
</evidence>
<dbReference type="RefSeq" id="WP_054965044.1">
    <property type="nucleotide sequence ID" value="NZ_FMUN01000004.1"/>
</dbReference>
<dbReference type="EMBL" id="FMUN01000004">
    <property type="protein sequence ID" value="SCY28342.1"/>
    <property type="molecule type" value="Genomic_DNA"/>
</dbReference>
<feature type="compositionally biased region" description="Basic and acidic residues" evidence="1">
    <location>
        <begin position="350"/>
        <end position="361"/>
    </location>
</feature>
<dbReference type="Proteomes" id="UP000183104">
    <property type="component" value="Unassembled WGS sequence"/>
</dbReference>
<evidence type="ECO:0008006" key="5">
    <source>
        <dbReference type="Google" id="ProtNLM"/>
    </source>
</evidence>
<organism evidence="3 4">
    <name type="scientific">Thiohalorhabdus denitrificans</name>
    <dbReference type="NCBI Taxonomy" id="381306"/>
    <lineage>
        <taxon>Bacteria</taxon>
        <taxon>Pseudomonadati</taxon>
        <taxon>Pseudomonadota</taxon>
        <taxon>Gammaproteobacteria</taxon>
        <taxon>Thiohalorhabdales</taxon>
        <taxon>Thiohalorhabdaceae</taxon>
        <taxon>Thiohalorhabdus</taxon>
    </lineage>
</organism>
<evidence type="ECO:0000313" key="4">
    <source>
        <dbReference type="Proteomes" id="UP000183104"/>
    </source>
</evidence>
<evidence type="ECO:0000256" key="1">
    <source>
        <dbReference type="SAM" id="MobiDB-lite"/>
    </source>
</evidence>
<dbReference type="Pfam" id="PF09839">
    <property type="entry name" value="DUF2066"/>
    <property type="match status" value="1"/>
</dbReference>
<sequence>MHSFPRRIMLGLLALLLGALAGPVPAAQVENLYQAVVDKEDLDLLETDGGQGSSLAGDGGRRALMRAALARVLIRLSGTSEVVADSQVRAALLEPVQDFVSRYQVLRGDSSGTRLRVRFSEQAVREGLWEQGWPVWGRYRPGVVVWVARRGTGSRNPISPDREPALFDALEAAAEQYGLPLLVPLMDGTDRDRISGRDLLFEDWERIKTASERYDPDAILVVRVGEGERSGTRVDWVLRRGGEDRTFSSSADGLEGALQRGMERLLAGMARDYAVEPGRGVPMEAAVEGVRTLEELAQVERGLGRLAAIDAVMPARTVGSEARFRFRFRADPERAAHIVSLLDILEPEERDSRAAEPGDRQDAEEDGSALLHFTYRP</sequence>
<dbReference type="InterPro" id="IPR018642">
    <property type="entry name" value="DUF2066"/>
</dbReference>
<accession>A0A0P9C872</accession>
<feature type="signal peptide" evidence="2">
    <location>
        <begin position="1"/>
        <end position="26"/>
    </location>
</feature>
<feature type="region of interest" description="Disordered" evidence="1">
    <location>
        <begin position="347"/>
        <end position="377"/>
    </location>
</feature>
<dbReference type="AlphaFoldDB" id="A0A0P9C872"/>
<reference evidence="4" key="1">
    <citation type="submission" date="2016-10" db="EMBL/GenBank/DDBJ databases">
        <authorList>
            <person name="Varghese N."/>
        </authorList>
    </citation>
    <scope>NUCLEOTIDE SEQUENCE [LARGE SCALE GENOMIC DNA]</scope>
    <source>
        <strain evidence="4">HL 19</strain>
    </source>
</reference>